<dbReference type="AlphaFoldDB" id="A0A2S2QDY7"/>
<proteinExistence type="predicted"/>
<evidence type="ECO:0000313" key="2">
    <source>
        <dbReference type="EMBL" id="MBY75730.1"/>
    </source>
</evidence>
<protein>
    <submittedName>
        <fullName evidence="2">Uncharacterized protein</fullName>
    </submittedName>
</protein>
<gene>
    <name evidence="2" type="ORF">g.163803</name>
</gene>
<evidence type="ECO:0000256" key="1">
    <source>
        <dbReference type="SAM" id="Phobius"/>
    </source>
</evidence>
<reference evidence="2" key="1">
    <citation type="submission" date="2018-04" db="EMBL/GenBank/DDBJ databases">
        <title>Transcriptome assembly of Sipha flava.</title>
        <authorList>
            <person name="Scully E.D."/>
            <person name="Geib S.M."/>
            <person name="Palmer N.A."/>
            <person name="Koch K."/>
            <person name="Bradshaw J."/>
            <person name="Heng-Moss T."/>
            <person name="Sarath G."/>
        </authorList>
    </citation>
    <scope>NUCLEOTIDE SEQUENCE</scope>
</reference>
<name>A0A2S2QDY7_9HEMI</name>
<feature type="transmembrane region" description="Helical" evidence="1">
    <location>
        <begin position="39"/>
        <end position="61"/>
    </location>
</feature>
<feature type="transmembrane region" description="Helical" evidence="1">
    <location>
        <begin position="68"/>
        <end position="86"/>
    </location>
</feature>
<keyword evidence="1" id="KW-1133">Transmembrane helix</keyword>
<dbReference type="EMBL" id="GGMS01006527">
    <property type="protein sequence ID" value="MBY75730.1"/>
    <property type="molecule type" value="Transcribed_RNA"/>
</dbReference>
<keyword evidence="1" id="KW-0812">Transmembrane</keyword>
<accession>A0A2S2QDY7</accession>
<keyword evidence="1" id="KW-0472">Membrane</keyword>
<sequence length="103" mass="12260">MCKARTFTIRAEYTEAAAVVYIILRPGRNLGMENGPLSFPYILSILFFFLLLLLLLLLLSYRRTATTRFLSSFFFFVFPFVSFFFFNPTREYKEEFPFYRTAI</sequence>
<organism evidence="2">
    <name type="scientific">Sipha flava</name>
    <name type="common">yellow sugarcane aphid</name>
    <dbReference type="NCBI Taxonomy" id="143950"/>
    <lineage>
        <taxon>Eukaryota</taxon>
        <taxon>Metazoa</taxon>
        <taxon>Ecdysozoa</taxon>
        <taxon>Arthropoda</taxon>
        <taxon>Hexapoda</taxon>
        <taxon>Insecta</taxon>
        <taxon>Pterygota</taxon>
        <taxon>Neoptera</taxon>
        <taxon>Paraneoptera</taxon>
        <taxon>Hemiptera</taxon>
        <taxon>Sternorrhyncha</taxon>
        <taxon>Aphidomorpha</taxon>
        <taxon>Aphidoidea</taxon>
        <taxon>Aphididae</taxon>
        <taxon>Sipha</taxon>
    </lineage>
</organism>